<proteinExistence type="predicted"/>
<dbReference type="SUPFAM" id="SSF50494">
    <property type="entry name" value="Trypsin-like serine proteases"/>
    <property type="match status" value="1"/>
</dbReference>
<dbReference type="STRING" id="314287.GB2207_08996"/>
<organism evidence="1 2">
    <name type="scientific">gamma proteobacterium HTCC2207</name>
    <dbReference type="NCBI Taxonomy" id="314287"/>
    <lineage>
        <taxon>Bacteria</taxon>
        <taxon>Pseudomonadati</taxon>
        <taxon>Pseudomonadota</taxon>
        <taxon>Gammaproteobacteria</taxon>
        <taxon>Cellvibrionales</taxon>
        <taxon>Porticoccaceae</taxon>
        <taxon>SAR92 clade</taxon>
    </lineage>
</organism>
<gene>
    <name evidence="1" type="ORF">GB2207_08996</name>
</gene>
<protein>
    <submittedName>
        <fullName evidence="1">Uncharacterized protein</fullName>
    </submittedName>
</protein>
<dbReference type="Proteomes" id="UP000005555">
    <property type="component" value="Unassembled WGS sequence"/>
</dbReference>
<evidence type="ECO:0000313" key="2">
    <source>
        <dbReference type="Proteomes" id="UP000005555"/>
    </source>
</evidence>
<sequence>MVSAHNFDPLSENKIAQSESDIVFVALSRSLQQPALKLNIGQSIGSGRLSLLGYNSSQNQITESVGCEQYSSIQFASEKLLLHDCDARSGASGGPLLLEYKNHQTTQLIAIHGGTLLVNKTGAPSLHLSSQTNSANRDGAVADPERWINQARRVDQSVLLRLQQFAAYLAKGSLGQR</sequence>
<keyword evidence="2" id="KW-1185">Reference proteome</keyword>
<dbReference type="Gene3D" id="2.40.10.10">
    <property type="entry name" value="Trypsin-like serine proteases"/>
    <property type="match status" value="1"/>
</dbReference>
<dbReference type="EMBL" id="AAPI01000001">
    <property type="protein sequence ID" value="EAS47934.1"/>
    <property type="molecule type" value="Genomic_DNA"/>
</dbReference>
<comment type="caution">
    <text evidence="1">The sequence shown here is derived from an EMBL/GenBank/DDBJ whole genome shotgun (WGS) entry which is preliminary data.</text>
</comment>
<dbReference type="InterPro" id="IPR009003">
    <property type="entry name" value="Peptidase_S1_PA"/>
</dbReference>
<dbReference type="AlphaFoldDB" id="Q1YUX4"/>
<dbReference type="HOGENOM" id="CLU_1515803_0_0_6"/>
<reference evidence="1 2" key="1">
    <citation type="submission" date="2006-03" db="EMBL/GenBank/DDBJ databases">
        <authorList>
            <person name="Giovannoni S.J."/>
            <person name="Cho J.-C."/>
            <person name="Ferriera S."/>
            <person name="Johnson J."/>
            <person name="Kravitz S."/>
            <person name="Halpern A."/>
            <person name="Remington K."/>
            <person name="Beeson K."/>
            <person name="Tran B."/>
            <person name="Rogers Y.-H."/>
            <person name="Friedman R."/>
            <person name="Venter J.C."/>
        </authorList>
    </citation>
    <scope>NUCLEOTIDE SEQUENCE [LARGE SCALE GENOMIC DNA]</scope>
    <source>
        <strain evidence="1 2">HTCC2207</strain>
    </source>
</reference>
<dbReference type="InterPro" id="IPR043504">
    <property type="entry name" value="Peptidase_S1_PA_chymotrypsin"/>
</dbReference>
<accession>Q1YUX4</accession>
<name>Q1YUX4_9GAMM</name>
<evidence type="ECO:0000313" key="1">
    <source>
        <dbReference type="EMBL" id="EAS47934.1"/>
    </source>
</evidence>